<comment type="caution">
    <text evidence="1">The sequence shown here is derived from an EMBL/GenBank/DDBJ whole genome shotgun (WGS) entry which is preliminary data.</text>
</comment>
<evidence type="ECO:0000313" key="1">
    <source>
        <dbReference type="EMBL" id="MBM6850207.1"/>
    </source>
</evidence>
<dbReference type="RefSeq" id="WP_204801959.1">
    <property type="nucleotide sequence ID" value="NZ_JACSNX010000001.1"/>
</dbReference>
<protein>
    <recommendedName>
        <fullName evidence="3">WYL domain-containing protein</fullName>
    </recommendedName>
</protein>
<organism evidence="1 2">
    <name type="scientific">Oscillibacter valericigenes</name>
    <dbReference type="NCBI Taxonomy" id="351091"/>
    <lineage>
        <taxon>Bacteria</taxon>
        <taxon>Bacillati</taxon>
        <taxon>Bacillota</taxon>
        <taxon>Clostridia</taxon>
        <taxon>Eubacteriales</taxon>
        <taxon>Oscillospiraceae</taxon>
        <taxon>Oscillibacter</taxon>
    </lineage>
</organism>
<name>A0ABS2FRH9_9FIRM</name>
<dbReference type="EMBL" id="JACSNX010000001">
    <property type="protein sequence ID" value="MBM6850207.1"/>
    <property type="molecule type" value="Genomic_DNA"/>
</dbReference>
<evidence type="ECO:0008006" key="3">
    <source>
        <dbReference type="Google" id="ProtNLM"/>
    </source>
</evidence>
<sequence length="367" mass="42337">MLFQSDDRMLELLWFVGYCVDFPAQLADRIDGHWEWNRHVKYRAIKSGYLSVHRDVYRQRVIRSLRLTPAGLEYIGQRDPKAQVHIMARQDLNVGNRNATDRIMRRHAQATALLMAYHAGAKFLPQEKPSLLAKPQAASVPYDPAQFYYYFLHDFRQALREKSDLVDAKASRLLGVLIHQHYGYLLYYTGHTRMFWLAGTEENVSAMVEQVLNIRGMPVTTFNEVIIGSRMPVAQKLMRQGKHVHSRYFTLSPHCNSIFFVTNDRRGDALFSIIVDQQKQLEINRVALSDFVPPKESRFYDAMTPDGRRPVILGYTCDLLTFSDLSAFMPGFEEPTIVLCYDYQLNTIQSLVKTPTEVRIMKGGDTS</sequence>
<gene>
    <name evidence="1" type="ORF">H9X91_01985</name>
</gene>
<proteinExistence type="predicted"/>
<reference evidence="1 2" key="1">
    <citation type="journal article" date="2021" name="Sci. Rep.">
        <title>The distribution of antibiotic resistance genes in chicken gut microbiota commensals.</title>
        <authorList>
            <person name="Juricova H."/>
            <person name="Matiasovicova J."/>
            <person name="Kubasova T."/>
            <person name="Cejkova D."/>
            <person name="Rychlik I."/>
        </authorList>
    </citation>
    <scope>NUCLEOTIDE SEQUENCE [LARGE SCALE GENOMIC DNA]</scope>
    <source>
        <strain evidence="1 2">An411</strain>
    </source>
</reference>
<keyword evidence="2" id="KW-1185">Reference proteome</keyword>
<accession>A0ABS2FRH9</accession>
<evidence type="ECO:0000313" key="2">
    <source>
        <dbReference type="Proteomes" id="UP000719500"/>
    </source>
</evidence>
<dbReference type="Proteomes" id="UP000719500">
    <property type="component" value="Unassembled WGS sequence"/>
</dbReference>